<dbReference type="RefSeq" id="WP_131011714.1">
    <property type="nucleotide sequence ID" value="NZ_SIRE01000003.1"/>
</dbReference>
<proteinExistence type="predicted"/>
<dbReference type="PROSITE" id="PS51257">
    <property type="entry name" value="PROKAR_LIPOPROTEIN"/>
    <property type="match status" value="1"/>
</dbReference>
<evidence type="ECO:0000259" key="2">
    <source>
        <dbReference type="Pfam" id="PF04069"/>
    </source>
</evidence>
<dbReference type="Proteomes" id="UP000293142">
    <property type="component" value="Unassembled WGS sequence"/>
</dbReference>
<dbReference type="GO" id="GO:0022857">
    <property type="term" value="F:transmembrane transporter activity"/>
    <property type="evidence" value="ECO:0007669"/>
    <property type="project" value="InterPro"/>
</dbReference>
<feature type="chain" id="PRO_5038777694" evidence="1">
    <location>
        <begin position="21"/>
        <end position="305"/>
    </location>
</feature>
<feature type="signal peptide" evidence="1">
    <location>
        <begin position="1"/>
        <end position="20"/>
    </location>
</feature>
<dbReference type="Gene3D" id="3.40.190.120">
    <property type="entry name" value="Osmoprotection protein (prox), domain 2"/>
    <property type="match status" value="1"/>
</dbReference>
<gene>
    <name evidence="3" type="ORF">EYB31_02565</name>
</gene>
<dbReference type="Pfam" id="PF04069">
    <property type="entry name" value="OpuAC"/>
    <property type="match status" value="1"/>
</dbReference>
<dbReference type="InterPro" id="IPR007210">
    <property type="entry name" value="ABC_Gly_betaine_transp_sub-bd"/>
</dbReference>
<sequence length="305" mass="33614">MKKWFILLACFALLLTACGGKDKPAAGAGDNSTKVVVASKNFTEQYVLAQIMGQLLQNKTKHQVTIKEGGYAASAVLNQGMKDGGVQVFVDYSGTGYINVLKNTLQPDDTPDSVFQKTNEGYQKQYGFEWLKPLGMNNTFTLIVKEDKAKSLNLNTFSDLVAHSKDMVIGMDAAFYARVDGYKGLTEKYGMKFKDFKEMDISLAFSALSEGKIDVLVAYATDGRIPALKLKSLKDDKQYFPPYYAAPIVPKSLIAKYPDIADVLNQLADKLDDKTMSELNAMVDMDKKPTAEVAKQFLTKAGLIK</sequence>
<dbReference type="EMBL" id="SIRE01000003">
    <property type="protein sequence ID" value="TBL81000.1"/>
    <property type="molecule type" value="Genomic_DNA"/>
</dbReference>
<dbReference type="OrthoDB" id="9801163at2"/>
<evidence type="ECO:0000313" key="4">
    <source>
        <dbReference type="Proteomes" id="UP000293142"/>
    </source>
</evidence>
<evidence type="ECO:0000313" key="3">
    <source>
        <dbReference type="EMBL" id="TBL81000.1"/>
    </source>
</evidence>
<reference evidence="3 4" key="1">
    <citation type="submission" date="2019-02" db="EMBL/GenBank/DDBJ databases">
        <title>Paenibacillus sp. nov., isolated from surface-sterilized tissue of Thalictrum simplex L.</title>
        <authorList>
            <person name="Tuo L."/>
        </authorList>
    </citation>
    <scope>NUCLEOTIDE SEQUENCE [LARGE SCALE GENOMIC DNA]</scope>
    <source>
        <strain evidence="3 4">N2SHLJ1</strain>
    </source>
</reference>
<accession>A0A4Q9DY35</accession>
<evidence type="ECO:0000256" key="1">
    <source>
        <dbReference type="SAM" id="SignalP"/>
    </source>
</evidence>
<keyword evidence="4" id="KW-1185">Reference proteome</keyword>
<organism evidence="3 4">
    <name type="scientific">Paenibacillus thalictri</name>
    <dbReference type="NCBI Taxonomy" id="2527873"/>
    <lineage>
        <taxon>Bacteria</taxon>
        <taxon>Bacillati</taxon>
        <taxon>Bacillota</taxon>
        <taxon>Bacilli</taxon>
        <taxon>Bacillales</taxon>
        <taxon>Paenibacillaceae</taxon>
        <taxon>Paenibacillus</taxon>
    </lineage>
</organism>
<name>A0A4Q9DY35_9BACL</name>
<feature type="domain" description="ABC-type glycine betaine transport system substrate-binding" evidence="2">
    <location>
        <begin position="34"/>
        <end position="300"/>
    </location>
</feature>
<dbReference type="SUPFAM" id="SSF53850">
    <property type="entry name" value="Periplasmic binding protein-like II"/>
    <property type="match status" value="1"/>
</dbReference>
<dbReference type="CDD" id="cd13528">
    <property type="entry name" value="PBP2_osmoprotectants"/>
    <property type="match status" value="1"/>
</dbReference>
<dbReference type="AlphaFoldDB" id="A0A4Q9DY35"/>
<dbReference type="Gene3D" id="3.40.190.10">
    <property type="entry name" value="Periplasmic binding protein-like II"/>
    <property type="match status" value="1"/>
</dbReference>
<dbReference type="GO" id="GO:0043190">
    <property type="term" value="C:ATP-binding cassette (ABC) transporter complex"/>
    <property type="evidence" value="ECO:0007669"/>
    <property type="project" value="InterPro"/>
</dbReference>
<protein>
    <submittedName>
        <fullName evidence="3">Glycine/betaine ABC transporter substrate-binding protein</fullName>
    </submittedName>
</protein>
<comment type="caution">
    <text evidence="3">The sequence shown here is derived from an EMBL/GenBank/DDBJ whole genome shotgun (WGS) entry which is preliminary data.</text>
</comment>
<keyword evidence="1" id="KW-0732">Signal</keyword>